<dbReference type="InterPro" id="IPR027417">
    <property type="entry name" value="P-loop_NTPase"/>
</dbReference>
<keyword evidence="4" id="KW-0342">GTP-binding</keyword>
<keyword evidence="3" id="KW-0175">Coiled coil</keyword>
<evidence type="ECO:0000313" key="9">
    <source>
        <dbReference type="Proteomes" id="UP001181693"/>
    </source>
</evidence>
<dbReference type="Gene3D" id="3.40.50.300">
    <property type="entry name" value="P-loop containing nucleotide triphosphate hydrolases"/>
    <property type="match status" value="1"/>
</dbReference>
<evidence type="ECO:0000313" key="8">
    <source>
        <dbReference type="EMBL" id="DBA18737.1"/>
    </source>
</evidence>
<dbReference type="InterPro" id="IPR050755">
    <property type="entry name" value="TRAFAC_YlqF/YawG_RiboMat"/>
</dbReference>
<dbReference type="PANTHER" id="PTHR11089:SF11">
    <property type="entry name" value="GUANINE NUCLEOTIDE-BINDING PROTEIN-LIKE 3"/>
    <property type="match status" value="1"/>
</dbReference>
<dbReference type="GO" id="GO:0005525">
    <property type="term" value="F:GTP binding"/>
    <property type="evidence" value="ECO:0007669"/>
    <property type="project" value="UniProtKB-KW"/>
</dbReference>
<evidence type="ECO:0000256" key="6">
    <source>
        <dbReference type="SAM" id="MobiDB-lite"/>
    </source>
</evidence>
<dbReference type="CDD" id="cd04178">
    <property type="entry name" value="Nucleostemin_like"/>
    <property type="match status" value="1"/>
</dbReference>
<evidence type="ECO:0000256" key="1">
    <source>
        <dbReference type="ARBA" id="ARBA00004123"/>
    </source>
</evidence>
<dbReference type="PROSITE" id="PS51721">
    <property type="entry name" value="G_CP"/>
    <property type="match status" value="1"/>
</dbReference>
<protein>
    <recommendedName>
        <fullName evidence="7">CP-type G domain-containing protein</fullName>
    </recommendedName>
</protein>
<evidence type="ECO:0000256" key="5">
    <source>
        <dbReference type="ARBA" id="ARBA00023242"/>
    </source>
</evidence>
<dbReference type="InterPro" id="IPR023179">
    <property type="entry name" value="GTP-bd_ortho_bundle_sf"/>
</dbReference>
<dbReference type="AlphaFoldDB" id="A0AAV3A2T9"/>
<comment type="subcellular location">
    <subcellularLocation>
        <location evidence="1">Nucleus</location>
    </subcellularLocation>
</comment>
<feature type="compositionally biased region" description="Acidic residues" evidence="6">
    <location>
        <begin position="343"/>
        <end position="377"/>
    </location>
</feature>
<dbReference type="InterPro" id="IPR030378">
    <property type="entry name" value="G_CP_dom"/>
</dbReference>
<accession>A0AAV3A2T9</accession>
<keyword evidence="5" id="KW-0539">Nucleus</keyword>
<proteinExistence type="predicted"/>
<evidence type="ECO:0000256" key="4">
    <source>
        <dbReference type="ARBA" id="ARBA00023134"/>
    </source>
</evidence>
<dbReference type="GO" id="GO:0005730">
    <property type="term" value="C:nucleolus"/>
    <property type="evidence" value="ECO:0007669"/>
    <property type="project" value="TreeGrafter"/>
</dbReference>
<dbReference type="InterPro" id="IPR006073">
    <property type="entry name" value="GTP-bd"/>
</dbReference>
<dbReference type="Gene3D" id="1.10.1580.10">
    <property type="match status" value="1"/>
</dbReference>
<evidence type="ECO:0000259" key="7">
    <source>
        <dbReference type="PROSITE" id="PS51721"/>
    </source>
</evidence>
<keyword evidence="9" id="KW-1185">Reference proteome</keyword>
<feature type="compositionally biased region" description="Basic and acidic residues" evidence="6">
    <location>
        <begin position="378"/>
        <end position="407"/>
    </location>
</feature>
<gene>
    <name evidence="8" type="ORF">GDO54_016949</name>
</gene>
<feature type="domain" description="CP-type G" evidence="7">
    <location>
        <begin position="1"/>
        <end position="188"/>
    </location>
</feature>
<dbReference type="Proteomes" id="UP001181693">
    <property type="component" value="Unassembled WGS sequence"/>
</dbReference>
<dbReference type="Pfam" id="PF01926">
    <property type="entry name" value="MMR_HSR1"/>
    <property type="match status" value="1"/>
</dbReference>
<feature type="region of interest" description="Disordered" evidence="6">
    <location>
        <begin position="342"/>
        <end position="423"/>
    </location>
</feature>
<dbReference type="EMBL" id="DYDO01000009">
    <property type="protein sequence ID" value="DBA18737.1"/>
    <property type="molecule type" value="Genomic_DNA"/>
</dbReference>
<dbReference type="SUPFAM" id="SSF52540">
    <property type="entry name" value="P-loop containing nucleoside triphosphate hydrolases"/>
    <property type="match status" value="1"/>
</dbReference>
<name>A0AAV3A2T9_PYXAD</name>
<reference evidence="8" key="1">
    <citation type="thesis" date="2020" institute="ProQuest LLC" country="789 East Eisenhower Parkway, Ann Arbor, MI, USA">
        <title>Comparative Genomics and Chromosome Evolution.</title>
        <authorList>
            <person name="Mudd A.B."/>
        </authorList>
    </citation>
    <scope>NUCLEOTIDE SEQUENCE</scope>
    <source>
        <strain evidence="8">1538</strain>
        <tissue evidence="8">Blood</tissue>
    </source>
</reference>
<evidence type="ECO:0000256" key="3">
    <source>
        <dbReference type="ARBA" id="ARBA00023054"/>
    </source>
</evidence>
<dbReference type="PANTHER" id="PTHR11089">
    <property type="entry name" value="GTP-BINDING PROTEIN-RELATED"/>
    <property type="match status" value="1"/>
</dbReference>
<comment type="caution">
    <text evidence="8">The sequence shown here is derived from an EMBL/GenBank/DDBJ whole genome shotgun (WGS) entry which is preliminary data.</text>
</comment>
<organism evidence="8 9">
    <name type="scientific">Pyxicephalus adspersus</name>
    <name type="common">African bullfrog</name>
    <dbReference type="NCBI Taxonomy" id="30357"/>
    <lineage>
        <taxon>Eukaryota</taxon>
        <taxon>Metazoa</taxon>
        <taxon>Chordata</taxon>
        <taxon>Craniata</taxon>
        <taxon>Vertebrata</taxon>
        <taxon>Euteleostomi</taxon>
        <taxon>Amphibia</taxon>
        <taxon>Batrachia</taxon>
        <taxon>Anura</taxon>
        <taxon>Neobatrachia</taxon>
        <taxon>Ranoidea</taxon>
        <taxon>Pyxicephalidae</taxon>
        <taxon>Pyxicephalinae</taxon>
        <taxon>Pyxicephalus</taxon>
    </lineage>
</organism>
<dbReference type="FunFam" id="1.10.1580.10:FF:000002">
    <property type="entry name" value="Guanine nucleotide-binding protein-like 3 (nucleolar)-like"/>
    <property type="match status" value="1"/>
</dbReference>
<evidence type="ECO:0000256" key="2">
    <source>
        <dbReference type="ARBA" id="ARBA00022741"/>
    </source>
</evidence>
<sequence>MEVNKVIEAADVVLEILDARDPMGSRCLQAEQMVLQSPNKKLLLVLNKADLVPKDNIEKWVNFLKKEIPTLVFKCSTQVREKNLPSNLNPKGRNPKSRNDNIDVSKGTVCYGGNSLLGILHDLCPSPTECIKVGLIGFSNVGKSSLINSLKQFKVCNVGSLKGTTRFFQDVNIDQNIKIIDSPSFVVSPDNPAATLAMRNVFRKEDDDPLEAVRVILKHCDKQQTMMQYNISDYRNSLEFLDLLARKRGLLMKGGVTDMQKAARLFLDDWMGARLSFHTQPPASSSCHISNEQTAAMQKAFNVNALDEHNRITIKALKCPNPASSIAFRLSHLTNGILHVAEVEEQNPEPQEQDNDDEEEYEDIEEEEEMEEDNDEEKEPKKVSVKPEAKPTDSTKENVGKLVSFDKVDEDADDAYDFNTDFY</sequence>
<keyword evidence="2" id="KW-0547">Nucleotide-binding</keyword>